<dbReference type="PANTHER" id="PTHR40703:SF1">
    <property type="entry name" value="TRNA (PSEUDOURIDINE(54)-N(1))-METHYLTRANSFERASE"/>
    <property type="match status" value="1"/>
</dbReference>
<dbReference type="CDD" id="cd18087">
    <property type="entry name" value="TrmY-like"/>
    <property type="match status" value="1"/>
</dbReference>
<dbReference type="EMBL" id="QLOE01000016">
    <property type="protein sequence ID" value="RAO78464.1"/>
    <property type="molecule type" value="Genomic_DNA"/>
</dbReference>
<dbReference type="GO" id="GO:0008757">
    <property type="term" value="F:S-adenosylmethionine-dependent methyltransferase activity"/>
    <property type="evidence" value="ECO:0007669"/>
    <property type="project" value="UniProtKB-UniRule"/>
</dbReference>
<dbReference type="EC" id="2.1.1.257" evidence="6"/>
<comment type="subcellular location">
    <subcellularLocation>
        <location evidence="6">Cytoplasm</location>
    </subcellularLocation>
</comment>
<keyword evidence="4 6" id="KW-0949">S-adenosyl-L-methionine</keyword>
<evidence type="ECO:0000256" key="1">
    <source>
        <dbReference type="ARBA" id="ARBA00022490"/>
    </source>
</evidence>
<comment type="subunit">
    <text evidence="6">Homodimer.</text>
</comment>
<comment type="caution">
    <text evidence="7">The sequence shown here is derived from an EMBL/GenBank/DDBJ whole genome shotgun (WGS) entry which is preliminary data.</text>
</comment>
<evidence type="ECO:0000256" key="2">
    <source>
        <dbReference type="ARBA" id="ARBA00022603"/>
    </source>
</evidence>
<reference evidence="7 8" key="1">
    <citation type="submission" date="2018-06" db="EMBL/GenBank/DDBJ databases">
        <title>Draft genome sequence of hyperthermophilic methanogen Methanothermobacter tenebrarum sp. MCM-B 1447.</title>
        <authorList>
            <person name="Pore S.D."/>
            <person name="Dagar S."/>
            <person name="Dhakephalkar P.K."/>
        </authorList>
    </citation>
    <scope>NUCLEOTIDE SEQUENCE [LARGE SCALE GENOMIC DNA]</scope>
    <source>
        <strain evidence="7 8">MCM B 1447</strain>
    </source>
</reference>
<dbReference type="Gene3D" id="3.40.1280.10">
    <property type="match status" value="1"/>
</dbReference>
<evidence type="ECO:0000313" key="7">
    <source>
        <dbReference type="EMBL" id="RAO78464.1"/>
    </source>
</evidence>
<comment type="catalytic activity">
    <reaction evidence="6">
        <text>pseudouridine(54) in tRNA + S-adenosyl-L-methionine = N(1)-methylpseudouridine(54) in tRNA + S-adenosyl-L-homocysteine + H(+)</text>
        <dbReference type="Rhea" id="RHEA:55292"/>
        <dbReference type="Rhea" id="RHEA-COMP:14140"/>
        <dbReference type="Rhea" id="RHEA-COMP:14141"/>
        <dbReference type="ChEBI" id="CHEBI:15378"/>
        <dbReference type="ChEBI" id="CHEBI:57856"/>
        <dbReference type="ChEBI" id="CHEBI:59789"/>
        <dbReference type="ChEBI" id="CHEBI:65314"/>
        <dbReference type="ChEBI" id="CHEBI:74890"/>
        <dbReference type="EC" id="2.1.1.257"/>
    </reaction>
</comment>
<comment type="similarity">
    <text evidence="6">Belongs to the methyltransferase superfamily. TrmY family.</text>
</comment>
<keyword evidence="1 6" id="KW-0963">Cytoplasm</keyword>
<evidence type="ECO:0000256" key="3">
    <source>
        <dbReference type="ARBA" id="ARBA00022679"/>
    </source>
</evidence>
<dbReference type="NCBIfam" id="NF002560">
    <property type="entry name" value="PRK02135.1"/>
    <property type="match status" value="1"/>
</dbReference>
<protein>
    <recommendedName>
        <fullName evidence="6">tRNA (pseudouridine(54)-N(1))-methyltransferase</fullName>
        <ecNumber evidence="6">2.1.1.257</ecNumber>
    </recommendedName>
</protein>
<evidence type="ECO:0000256" key="4">
    <source>
        <dbReference type="ARBA" id="ARBA00022691"/>
    </source>
</evidence>
<dbReference type="InterPro" id="IPR029026">
    <property type="entry name" value="tRNA_m1G_MTases_N"/>
</dbReference>
<dbReference type="PANTHER" id="PTHR40703">
    <property type="entry name" value="TRNA (PSEUDOURIDINE(54)-N(1))-METHYLTRANSFERASE"/>
    <property type="match status" value="1"/>
</dbReference>
<dbReference type="AlphaFoldDB" id="A0A328PGE1"/>
<dbReference type="Pfam" id="PF04013">
    <property type="entry name" value="Methyltrn_RNA_2"/>
    <property type="match status" value="1"/>
</dbReference>
<comment type="function">
    <text evidence="6">Specifically catalyzes the N1-methylation of pseudouridine at position 54 (Psi54) in tRNAs.</text>
</comment>
<name>A0A328PGE1_9EURY</name>
<evidence type="ECO:0000256" key="5">
    <source>
        <dbReference type="ARBA" id="ARBA00022694"/>
    </source>
</evidence>
<gene>
    <name evidence="6" type="primary">trmY</name>
    <name evidence="7" type="ORF">DPC56_07965</name>
</gene>
<feature type="binding site" evidence="6">
    <location>
        <position position="127"/>
    </location>
    <ligand>
        <name>S-adenosyl-L-methionine</name>
        <dbReference type="ChEBI" id="CHEBI:59789"/>
    </ligand>
</feature>
<proteinExistence type="inferred from homology"/>
<evidence type="ECO:0000256" key="6">
    <source>
        <dbReference type="HAMAP-Rule" id="MF_00587"/>
    </source>
</evidence>
<dbReference type="Proteomes" id="UP000249782">
    <property type="component" value="Unassembled WGS sequence"/>
</dbReference>
<dbReference type="HAMAP" id="MF_00587">
    <property type="entry name" value="tRNA_methyltr_TrmY"/>
    <property type="match status" value="1"/>
</dbReference>
<dbReference type="GO" id="GO:0008175">
    <property type="term" value="F:tRNA methyltransferase activity"/>
    <property type="evidence" value="ECO:0007669"/>
    <property type="project" value="UniProtKB-UniRule"/>
</dbReference>
<accession>A0A328PGE1</accession>
<keyword evidence="8" id="KW-1185">Reference proteome</keyword>
<dbReference type="SUPFAM" id="SSF75217">
    <property type="entry name" value="alpha/beta knot"/>
    <property type="match status" value="1"/>
</dbReference>
<dbReference type="InterPro" id="IPR007158">
    <property type="entry name" value="TrmY"/>
</dbReference>
<feature type="binding site" evidence="6">
    <location>
        <position position="149"/>
    </location>
    <ligand>
        <name>S-adenosyl-L-methionine</name>
        <dbReference type="ChEBI" id="CHEBI:59789"/>
    </ligand>
</feature>
<keyword evidence="5 6" id="KW-0819">tRNA processing</keyword>
<comment type="caution">
    <text evidence="6">Lacks conserved residue(s) required for the propagation of feature annotation.</text>
</comment>
<dbReference type="InterPro" id="IPR029028">
    <property type="entry name" value="Alpha/beta_knot_MTases"/>
</dbReference>
<keyword evidence="2 6" id="KW-0489">Methyltransferase</keyword>
<organism evidence="7 8">
    <name type="scientific">Methanothermobacter tenebrarum</name>
    <dbReference type="NCBI Taxonomy" id="680118"/>
    <lineage>
        <taxon>Archaea</taxon>
        <taxon>Methanobacteriati</taxon>
        <taxon>Methanobacteriota</taxon>
        <taxon>Methanomada group</taxon>
        <taxon>Methanobacteria</taxon>
        <taxon>Methanobacteriales</taxon>
        <taxon>Methanobacteriaceae</taxon>
        <taxon>Methanothermobacter</taxon>
    </lineage>
</organism>
<evidence type="ECO:0000313" key="8">
    <source>
        <dbReference type="Proteomes" id="UP000249782"/>
    </source>
</evidence>
<dbReference type="GO" id="GO:0005737">
    <property type="term" value="C:cytoplasm"/>
    <property type="evidence" value="ECO:0007669"/>
    <property type="project" value="UniProtKB-SubCell"/>
</dbReference>
<feature type="binding site" evidence="6">
    <location>
        <position position="182"/>
    </location>
    <ligand>
        <name>S-adenosyl-L-methionine</name>
        <dbReference type="ChEBI" id="CHEBI:59789"/>
    </ligand>
</feature>
<sequence>MRGFLVIGNKATTSPFSLKNIPGAGRMDILCRCISQAIFLSHSIRKSLEVYLLLLGDPNPPIVVKIKSDEVRRMSPDERSIAGLIRKALKFKAGEGWTETNSGIFISKKGLRGLLEDLSNSYHIYYMREDGEDIRKISYKMENPLFVLGDHVGVKKEDEKIILRFAEDIVSVSKLSLMAEQCITIANYELDRTSMNIQNTLLNYSKK</sequence>
<dbReference type="GO" id="GO:0030488">
    <property type="term" value="P:tRNA methylation"/>
    <property type="evidence" value="ECO:0007669"/>
    <property type="project" value="UniProtKB-UniRule"/>
</dbReference>
<keyword evidence="3 6" id="KW-0808">Transferase</keyword>